<evidence type="ECO:0000313" key="3">
    <source>
        <dbReference type="Proteomes" id="UP000017200"/>
    </source>
</evidence>
<sequence length="21" mass="2484">MLVQMDVHRCIPNPHKKIPVK</sequence>
<dbReference type="InParanoid" id="U5HJS2"/>
<dbReference type="Proteomes" id="UP000017200">
    <property type="component" value="Unassembled WGS sequence"/>
</dbReference>
<dbReference type="EMBL" id="GL542009">
    <property type="protein sequence ID" value="KDE02179.1"/>
    <property type="molecule type" value="Genomic_DNA"/>
</dbReference>
<reference evidence="2" key="4">
    <citation type="submission" date="2015-06" db="UniProtKB">
        <authorList>
            <consortium name="EnsemblFungi"/>
        </authorList>
    </citation>
    <scope>IDENTIFICATION</scope>
</reference>
<name>U5HJS2_USTV1</name>
<proteinExistence type="predicted"/>
<dbReference type="HOGENOM" id="CLU_3426940_0_0_1"/>
<gene>
    <name evidence="1" type="ORF">MVLG_07250</name>
</gene>
<evidence type="ECO:0000313" key="2">
    <source>
        <dbReference type="EnsemblFungi" id="MVLG_07250T0"/>
    </source>
</evidence>
<accession>U5HJS2</accession>
<reference evidence="3" key="1">
    <citation type="submission" date="2010-11" db="EMBL/GenBank/DDBJ databases">
        <title>The genome sequence of Microbotryum violaceum strain p1A1 Lamole.</title>
        <authorList>
            <person name="Cuomo C."/>
            <person name="Perlin M."/>
            <person name="Young S.K."/>
            <person name="Zeng Q."/>
            <person name="Gargeya S."/>
            <person name="Alvarado L."/>
            <person name="Berlin A."/>
            <person name="Chapman S.B."/>
            <person name="Chen Z."/>
            <person name="Freedman E."/>
            <person name="Gellesch M."/>
            <person name="Goldberg J."/>
            <person name="Griggs A."/>
            <person name="Gujja S."/>
            <person name="Heilman E."/>
            <person name="Heiman D."/>
            <person name="Howarth C."/>
            <person name="Mehta T."/>
            <person name="Neiman D."/>
            <person name="Pearson M."/>
            <person name="Roberts A."/>
            <person name="Saif S."/>
            <person name="Shea T."/>
            <person name="Shenoy N."/>
            <person name="Sisk P."/>
            <person name="Stolte C."/>
            <person name="Sykes S."/>
            <person name="White J."/>
            <person name="Yandava C."/>
            <person name="Haas B."/>
            <person name="Nusbaum C."/>
            <person name="Birren B."/>
        </authorList>
    </citation>
    <scope>NUCLEOTIDE SEQUENCE [LARGE SCALE GENOMIC DNA]</scope>
    <source>
        <strain evidence="3">p1A1 Lamole</strain>
    </source>
</reference>
<keyword evidence="3" id="KW-1185">Reference proteome</keyword>
<dbReference type="EnsemblFungi" id="MVLG_07250T0">
    <property type="protein sequence ID" value="MVLG_07250T0"/>
    <property type="gene ID" value="MVLG_07250"/>
</dbReference>
<evidence type="ECO:0000313" key="1">
    <source>
        <dbReference type="EMBL" id="KDE02179.1"/>
    </source>
</evidence>
<dbReference type="EMBL" id="AEIJ01001240">
    <property type="status" value="NOT_ANNOTATED_CDS"/>
    <property type="molecule type" value="Genomic_DNA"/>
</dbReference>
<reference evidence="1 3" key="3">
    <citation type="journal article" date="2015" name="BMC Genomics">
        <title>Sex and parasites: genomic and transcriptomic analysis of Microbotryum lychnidis-dioicae, the biotrophic and plant-castrating anther smut fungus.</title>
        <authorList>
            <person name="Perlin M.H."/>
            <person name="Amselem J."/>
            <person name="Fontanillas E."/>
            <person name="Toh S.S."/>
            <person name="Chen Z."/>
            <person name="Goldberg J."/>
            <person name="Duplessis S."/>
            <person name="Henrissat B."/>
            <person name="Young S."/>
            <person name="Zeng Q."/>
            <person name="Aguileta G."/>
            <person name="Petit E."/>
            <person name="Badouin H."/>
            <person name="Andrews J."/>
            <person name="Razeeq D."/>
            <person name="Gabaldon T."/>
            <person name="Quesneville H."/>
            <person name="Giraud T."/>
            <person name="Hood M.E."/>
            <person name="Schultz D.J."/>
            <person name="Cuomo C.A."/>
        </authorList>
    </citation>
    <scope>NUCLEOTIDE SEQUENCE [LARGE SCALE GENOMIC DNA]</scope>
    <source>
        <strain evidence="1">P1A1 Lamole</strain>
        <strain evidence="3">p1A1 Lamole</strain>
    </source>
</reference>
<protein>
    <submittedName>
        <fullName evidence="1 2">Uncharacterized protein</fullName>
    </submittedName>
</protein>
<dbReference type="AlphaFoldDB" id="U5HJS2"/>
<organism evidence="1">
    <name type="scientific">Microbotryum lychnidis-dioicae (strain p1A1 Lamole / MvSl-1064)</name>
    <name type="common">Anther smut fungus</name>
    <dbReference type="NCBI Taxonomy" id="683840"/>
    <lineage>
        <taxon>Eukaryota</taxon>
        <taxon>Fungi</taxon>
        <taxon>Dikarya</taxon>
        <taxon>Basidiomycota</taxon>
        <taxon>Pucciniomycotina</taxon>
        <taxon>Microbotryomycetes</taxon>
        <taxon>Microbotryales</taxon>
        <taxon>Microbotryaceae</taxon>
        <taxon>Microbotryum</taxon>
    </lineage>
</organism>
<reference evidence="1" key="2">
    <citation type="submission" date="2010-11" db="EMBL/GenBank/DDBJ databases">
        <authorList>
            <consortium name="The Broad Institute Genome Sequencing Platform"/>
            <person name="Earl A."/>
            <person name="Ward D."/>
            <person name="Feldgarden M."/>
            <person name="Gevers D."/>
            <person name="Butler R."/>
            <person name="Young S.K."/>
            <person name="Zeng Q."/>
            <person name="Gargeya S."/>
            <person name="Fitzgerald M."/>
            <person name="Haas B."/>
            <person name="Abouelleil A."/>
            <person name="Alvarado L."/>
            <person name="Arachchi H.M."/>
            <person name="Berlin A."/>
            <person name="Brown A."/>
            <person name="Chapman S.B."/>
            <person name="Chen Z."/>
            <person name="Dunbar C."/>
            <person name="Freedman E."/>
            <person name="Gearin G."/>
            <person name="Gellesch M."/>
            <person name="Goldberg J."/>
            <person name="Griggs A."/>
            <person name="Gujja S."/>
            <person name="Heilman E."/>
            <person name="Heiman D."/>
            <person name="Howarth C."/>
            <person name="Larson L."/>
            <person name="Lui A."/>
            <person name="MacDonald P.J.P."/>
            <person name="Mehta T."/>
            <person name="Montmayeur A."/>
            <person name="Murphy C."/>
            <person name="Neiman D."/>
            <person name="Pearson M."/>
            <person name="Priest M."/>
            <person name="Roberts A."/>
            <person name="Saif S."/>
            <person name="Shea T."/>
            <person name="Shenoy N."/>
            <person name="Sisk P."/>
            <person name="Stolte C."/>
            <person name="Sykes S."/>
            <person name="White J."/>
            <person name="Yandava C."/>
            <person name="Wortman J."/>
            <person name="Nusbaum C."/>
            <person name="Birren B."/>
        </authorList>
    </citation>
    <scope>NUCLEOTIDE SEQUENCE</scope>
    <source>
        <strain evidence="1">P1A1 Lamole</strain>
    </source>
</reference>